<organism evidence="2 3">
    <name type="scientific">Elysia marginata</name>
    <dbReference type="NCBI Taxonomy" id="1093978"/>
    <lineage>
        <taxon>Eukaryota</taxon>
        <taxon>Metazoa</taxon>
        <taxon>Spiralia</taxon>
        <taxon>Lophotrochozoa</taxon>
        <taxon>Mollusca</taxon>
        <taxon>Gastropoda</taxon>
        <taxon>Heterobranchia</taxon>
        <taxon>Euthyneura</taxon>
        <taxon>Panpulmonata</taxon>
        <taxon>Sacoglossa</taxon>
        <taxon>Placobranchoidea</taxon>
        <taxon>Plakobranchidae</taxon>
        <taxon>Elysia</taxon>
    </lineage>
</organism>
<keyword evidence="3" id="KW-1185">Reference proteome</keyword>
<reference evidence="2 3" key="1">
    <citation type="journal article" date="2021" name="Elife">
        <title>Chloroplast acquisition without the gene transfer in kleptoplastic sea slugs, Plakobranchus ocellatus.</title>
        <authorList>
            <person name="Maeda T."/>
            <person name="Takahashi S."/>
            <person name="Yoshida T."/>
            <person name="Shimamura S."/>
            <person name="Takaki Y."/>
            <person name="Nagai Y."/>
            <person name="Toyoda A."/>
            <person name="Suzuki Y."/>
            <person name="Arimoto A."/>
            <person name="Ishii H."/>
            <person name="Satoh N."/>
            <person name="Nishiyama T."/>
            <person name="Hasebe M."/>
            <person name="Maruyama T."/>
            <person name="Minagawa J."/>
            <person name="Obokata J."/>
            <person name="Shigenobu S."/>
        </authorList>
    </citation>
    <scope>NUCLEOTIDE SEQUENCE [LARGE SCALE GENOMIC DNA]</scope>
</reference>
<evidence type="ECO:0000313" key="2">
    <source>
        <dbReference type="EMBL" id="GFS27198.1"/>
    </source>
</evidence>
<accession>A0AAV4JWM6</accession>
<dbReference type="AlphaFoldDB" id="A0AAV4JWM6"/>
<evidence type="ECO:0000256" key="1">
    <source>
        <dbReference type="SAM" id="MobiDB-lite"/>
    </source>
</evidence>
<gene>
    <name evidence="2" type="ORF">ElyMa_005245300</name>
</gene>
<comment type="caution">
    <text evidence="2">The sequence shown here is derived from an EMBL/GenBank/DDBJ whole genome shotgun (WGS) entry which is preliminary data.</text>
</comment>
<protein>
    <submittedName>
        <fullName evidence="2">Uncharacterized protein</fullName>
    </submittedName>
</protein>
<evidence type="ECO:0000313" key="3">
    <source>
        <dbReference type="Proteomes" id="UP000762676"/>
    </source>
</evidence>
<name>A0AAV4JWM6_9GAST</name>
<dbReference type="EMBL" id="BMAT01010460">
    <property type="protein sequence ID" value="GFS27198.1"/>
    <property type="molecule type" value="Genomic_DNA"/>
</dbReference>
<feature type="compositionally biased region" description="Gly residues" evidence="1">
    <location>
        <begin position="97"/>
        <end position="112"/>
    </location>
</feature>
<proteinExistence type="predicted"/>
<dbReference type="Proteomes" id="UP000762676">
    <property type="component" value="Unassembled WGS sequence"/>
</dbReference>
<feature type="region of interest" description="Disordered" evidence="1">
    <location>
        <begin position="82"/>
        <end position="112"/>
    </location>
</feature>
<sequence length="112" mass="12170">MCVPRLLVTASHLCTSQATKQHRKPPLLSSTLFLGLDSIAFGINCRADFAYLTLIESFFQRRHYISSSFSLITFIDQANSHYGSQEAGDSASERIGNSGGMGRMHGARGSLG</sequence>